<dbReference type="Proteomes" id="UP000886595">
    <property type="component" value="Unassembled WGS sequence"/>
</dbReference>
<evidence type="ECO:0000256" key="1">
    <source>
        <dbReference type="SAM" id="MobiDB-lite"/>
    </source>
</evidence>
<evidence type="ECO:0000313" key="3">
    <source>
        <dbReference type="Proteomes" id="UP000886595"/>
    </source>
</evidence>
<sequence length="567" mass="64678">MQCESDIKNSYFRSGQQINYSRFQQIQVIFTSQTYESCHPLTCKARILNLPRGSLHQRQDQWIASPRCHRCVKAHNSASDEKDARIPAKRREHCFSATYKGAEEKHELYIRTCWPSDSWVQLEKSRVKEAEEHTFQILFISGSGSGFSPRSRSEPVGSRSRVSSYPPYMEVKSNGSTKKQAPTTLLPLFPATNPDIPLKEIKAFYPLQTPGETQDLCLSKCPRLNPSTSCKKRKFPVKDSRIRLSTRKEDSRQSDRSFSDIQETLRLAHPRGIREQPEEVTKRHRQKENIYRSSCARALVPRSLKVLKDKSTGPPREVASTPQQRSPFLQGPVTETYVGYKTGKQILSSTEIQDQGPKSYNITFEQVHNLDVLIKTPVYHLEKPLSSRTLVFIHQHEEVPNPTLTTKLRLRPLLLSLTPGKNERVRVPAFGSWVPGPKSGSCLRSRVPAPRAPEFDRRKGYISPREDLLLREVYDRLIPAINTMKMMSYALCSTPTTPQTGPGHDLQHTDIDTPCSSKHIEAPCSLQHIDYSTICFGHVPYRTNDSYHLQRPRAHLGYVPPSELRLP</sequence>
<proteinExistence type="predicted"/>
<dbReference type="AlphaFoldDB" id="A0A8X7TMG3"/>
<dbReference type="OrthoDB" id="10481778at2759"/>
<protein>
    <submittedName>
        <fullName evidence="2">Uncharacterized protein</fullName>
    </submittedName>
</protein>
<reference evidence="2 3" key="1">
    <citation type="submission" date="2020-02" db="EMBL/GenBank/DDBJ databases">
        <authorList>
            <person name="Ma Q."/>
            <person name="Huang Y."/>
            <person name="Song X."/>
            <person name="Pei D."/>
        </authorList>
    </citation>
    <scope>NUCLEOTIDE SEQUENCE [LARGE SCALE GENOMIC DNA]</scope>
    <source>
        <strain evidence="2">Sxm20200214</strain>
        <tissue evidence="2">Leaf</tissue>
    </source>
</reference>
<feature type="compositionally biased region" description="Polar residues" evidence="1">
    <location>
        <begin position="173"/>
        <end position="182"/>
    </location>
</feature>
<organism evidence="2 3">
    <name type="scientific">Brassica carinata</name>
    <name type="common">Ethiopian mustard</name>
    <name type="synonym">Abyssinian cabbage</name>
    <dbReference type="NCBI Taxonomy" id="52824"/>
    <lineage>
        <taxon>Eukaryota</taxon>
        <taxon>Viridiplantae</taxon>
        <taxon>Streptophyta</taxon>
        <taxon>Embryophyta</taxon>
        <taxon>Tracheophyta</taxon>
        <taxon>Spermatophyta</taxon>
        <taxon>Magnoliopsida</taxon>
        <taxon>eudicotyledons</taxon>
        <taxon>Gunneridae</taxon>
        <taxon>Pentapetalae</taxon>
        <taxon>rosids</taxon>
        <taxon>malvids</taxon>
        <taxon>Brassicales</taxon>
        <taxon>Brassicaceae</taxon>
        <taxon>Brassiceae</taxon>
        <taxon>Brassica</taxon>
    </lineage>
</organism>
<accession>A0A8X7TMG3</accession>
<feature type="region of interest" description="Disordered" evidence="1">
    <location>
        <begin position="308"/>
        <end position="329"/>
    </location>
</feature>
<dbReference type="EMBL" id="JAAMPC010000017">
    <property type="protein sequence ID" value="KAG2247470.1"/>
    <property type="molecule type" value="Genomic_DNA"/>
</dbReference>
<comment type="caution">
    <text evidence="2">The sequence shown here is derived from an EMBL/GenBank/DDBJ whole genome shotgun (WGS) entry which is preliminary data.</text>
</comment>
<evidence type="ECO:0000313" key="2">
    <source>
        <dbReference type="EMBL" id="KAG2247470.1"/>
    </source>
</evidence>
<gene>
    <name evidence="2" type="ORF">Bca52824_087098</name>
</gene>
<keyword evidence="3" id="KW-1185">Reference proteome</keyword>
<feature type="region of interest" description="Disordered" evidence="1">
    <location>
        <begin position="145"/>
        <end position="182"/>
    </location>
</feature>
<name>A0A8X7TMG3_BRACI</name>